<feature type="signal peptide" evidence="1">
    <location>
        <begin position="1"/>
        <end position="30"/>
    </location>
</feature>
<protein>
    <submittedName>
        <fullName evidence="2">Uncharacterized protein</fullName>
    </submittedName>
</protein>
<name>A0A7X6MI77_9ACTN</name>
<organism evidence="2 3">
    <name type="scientific">Nocardiopsis alborubida</name>
    <dbReference type="NCBI Taxonomy" id="146802"/>
    <lineage>
        <taxon>Bacteria</taxon>
        <taxon>Bacillati</taxon>
        <taxon>Actinomycetota</taxon>
        <taxon>Actinomycetes</taxon>
        <taxon>Streptosporangiales</taxon>
        <taxon>Nocardiopsidaceae</taxon>
        <taxon>Nocardiopsis</taxon>
    </lineage>
</organism>
<evidence type="ECO:0000313" key="2">
    <source>
        <dbReference type="EMBL" id="NKZ02062.1"/>
    </source>
</evidence>
<sequence length="61" mass="6206">MCLMQRALAGTAAGVVLATVLLASAAPASADSVATGSSRPLHFFSDEGFLDDIIDNITIIV</sequence>
<accession>A0A7X6MI77</accession>
<dbReference type="EMBL" id="JAAXPG010000055">
    <property type="protein sequence ID" value="NKZ02062.1"/>
    <property type="molecule type" value="Genomic_DNA"/>
</dbReference>
<keyword evidence="3" id="KW-1185">Reference proteome</keyword>
<feature type="chain" id="PRO_5031289541" evidence="1">
    <location>
        <begin position="31"/>
        <end position="61"/>
    </location>
</feature>
<dbReference type="Proteomes" id="UP000553209">
    <property type="component" value="Unassembled WGS sequence"/>
</dbReference>
<evidence type="ECO:0000313" key="3">
    <source>
        <dbReference type="Proteomes" id="UP000553209"/>
    </source>
</evidence>
<keyword evidence="1" id="KW-0732">Signal</keyword>
<gene>
    <name evidence="2" type="ORF">HGB44_31040</name>
</gene>
<reference evidence="2 3" key="1">
    <citation type="submission" date="2020-04" db="EMBL/GenBank/DDBJ databases">
        <title>MicrobeNet Type strains.</title>
        <authorList>
            <person name="Nicholson A.C."/>
        </authorList>
    </citation>
    <scope>NUCLEOTIDE SEQUENCE [LARGE SCALE GENOMIC DNA]</scope>
    <source>
        <strain evidence="2 3">ATCC 23612</strain>
    </source>
</reference>
<dbReference type="AlphaFoldDB" id="A0A7X6MI77"/>
<evidence type="ECO:0000256" key="1">
    <source>
        <dbReference type="SAM" id="SignalP"/>
    </source>
</evidence>
<proteinExistence type="predicted"/>
<comment type="caution">
    <text evidence="2">The sequence shown here is derived from an EMBL/GenBank/DDBJ whole genome shotgun (WGS) entry which is preliminary data.</text>
</comment>